<dbReference type="Proteomes" id="UP000186806">
    <property type="component" value="Unassembled WGS sequence"/>
</dbReference>
<dbReference type="Pfam" id="PF10263">
    <property type="entry name" value="SprT-like"/>
    <property type="match status" value="1"/>
</dbReference>
<dbReference type="PANTHER" id="PTHR38773">
    <property type="entry name" value="PROTEIN SPRT"/>
    <property type="match status" value="1"/>
</dbReference>
<dbReference type="InterPro" id="IPR006640">
    <property type="entry name" value="SprT-like_domain"/>
</dbReference>
<dbReference type="PANTHER" id="PTHR38773:SF1">
    <property type="entry name" value="PROTEIN SPRT"/>
    <property type="match status" value="1"/>
</dbReference>
<name>A0A1Q8T8W4_9GAMM</name>
<proteinExistence type="predicted"/>
<dbReference type="GO" id="GO:0006950">
    <property type="term" value="P:response to stress"/>
    <property type="evidence" value="ECO:0007669"/>
    <property type="project" value="UniProtKB-ARBA"/>
</dbReference>
<dbReference type="RefSeq" id="WP_075370332.1">
    <property type="nucleotide sequence ID" value="NZ_MSDQ01000043.1"/>
</dbReference>
<dbReference type="EMBL" id="MSDQ01000043">
    <property type="protein sequence ID" value="OLO10112.1"/>
    <property type="molecule type" value="Genomic_DNA"/>
</dbReference>
<reference evidence="2 3" key="1">
    <citation type="submission" date="2016-12" db="EMBL/GenBank/DDBJ databases">
        <title>Draft genome sequences of strains Salinicola socius SMB35, Salinicola sp. MH3R3-1 and Chromohalobacter sp. SMB17 from the Verkhnekamsk potash mining region of Russia.</title>
        <authorList>
            <person name="Mavrodi D.V."/>
            <person name="Olsson B.E."/>
            <person name="Korsakova E.S."/>
            <person name="Pyankova A."/>
            <person name="Mavrodi O.V."/>
            <person name="Plotnikova E.G."/>
        </authorList>
    </citation>
    <scope>NUCLEOTIDE SEQUENCE [LARGE SCALE GENOMIC DNA]</scope>
    <source>
        <strain evidence="2 3">SMB17</strain>
    </source>
</reference>
<feature type="domain" description="SprT-like" evidence="1">
    <location>
        <begin position="24"/>
        <end position="177"/>
    </location>
</feature>
<evidence type="ECO:0000313" key="2">
    <source>
        <dbReference type="EMBL" id="OLO10112.1"/>
    </source>
</evidence>
<accession>A0A1Q8T8W4</accession>
<protein>
    <submittedName>
        <fullName evidence="2">Metallopeptidase</fullName>
    </submittedName>
</protein>
<keyword evidence="3" id="KW-1185">Reference proteome</keyword>
<dbReference type="STRING" id="223900.GCA_000821045_03064"/>
<evidence type="ECO:0000259" key="1">
    <source>
        <dbReference type="SMART" id="SM00731"/>
    </source>
</evidence>
<sequence length="188" mass="21837">MMSVTLPSPDNDWLVSLDEPALHEALYERVEAAWRVALDVHPSLPRPAVWLDLRGKGAGQAHFSRGGLRFNPVLLRENRQAFMEDVVPHEMAHWLVFHLDGPPTRPHGHEWRTVMRQLYGLPPRTTHRFDVSRASPAPYRYRCGCDTEHHFSARRHARARRGTAYHCRYCRQRLRFVAQNACDNDVTQ</sequence>
<dbReference type="AlphaFoldDB" id="A0A1Q8T8W4"/>
<comment type="caution">
    <text evidence="2">The sequence shown here is derived from an EMBL/GenBank/DDBJ whole genome shotgun (WGS) entry which is preliminary data.</text>
</comment>
<evidence type="ECO:0000313" key="3">
    <source>
        <dbReference type="Proteomes" id="UP000186806"/>
    </source>
</evidence>
<gene>
    <name evidence="2" type="ORF">BTW10_16430</name>
</gene>
<organism evidence="2 3">
    <name type="scientific">Chromohalobacter japonicus</name>
    <dbReference type="NCBI Taxonomy" id="223900"/>
    <lineage>
        <taxon>Bacteria</taxon>
        <taxon>Pseudomonadati</taxon>
        <taxon>Pseudomonadota</taxon>
        <taxon>Gammaproteobacteria</taxon>
        <taxon>Oceanospirillales</taxon>
        <taxon>Halomonadaceae</taxon>
        <taxon>Chromohalobacter</taxon>
    </lineage>
</organism>
<dbReference type="SMART" id="SM00731">
    <property type="entry name" value="SprT"/>
    <property type="match status" value="1"/>
</dbReference>